<dbReference type="GO" id="GO:0022857">
    <property type="term" value="F:transmembrane transporter activity"/>
    <property type="evidence" value="ECO:0007669"/>
    <property type="project" value="TreeGrafter"/>
</dbReference>
<dbReference type="SUPFAM" id="SSF103473">
    <property type="entry name" value="MFS general substrate transporter"/>
    <property type="match status" value="1"/>
</dbReference>
<comment type="similarity">
    <text evidence="2">Belongs to the major facilitator superfamily. TCR/Tet family.</text>
</comment>
<protein>
    <recommendedName>
        <fullName evidence="11">Major facilitator superfamily (MFS) profile domain-containing protein</fullName>
    </recommendedName>
</protein>
<evidence type="ECO:0000256" key="3">
    <source>
        <dbReference type="ARBA" id="ARBA00022448"/>
    </source>
</evidence>
<dbReference type="PANTHER" id="PTHR23501:SF12">
    <property type="entry name" value="MAJOR FACILITATOR SUPERFAMILY (MFS) PROFILE DOMAIN-CONTAINING PROTEIN-RELATED"/>
    <property type="match status" value="1"/>
</dbReference>
<keyword evidence="6 8" id="KW-0472">Membrane</keyword>
<dbReference type="InterPro" id="IPR036259">
    <property type="entry name" value="MFS_trans_sf"/>
</dbReference>
<dbReference type="Proteomes" id="UP001275084">
    <property type="component" value="Unassembled WGS sequence"/>
</dbReference>
<dbReference type="AlphaFoldDB" id="A0AAJ0MDA8"/>
<dbReference type="Gene3D" id="1.20.1720.10">
    <property type="entry name" value="Multidrug resistance protein D"/>
    <property type="match status" value="1"/>
</dbReference>
<name>A0AAJ0MDA8_9PEZI</name>
<feature type="region of interest" description="Disordered" evidence="7">
    <location>
        <begin position="250"/>
        <end position="287"/>
    </location>
</feature>
<keyword evidence="5 8" id="KW-1133">Transmembrane helix</keyword>
<feature type="transmembrane region" description="Helical" evidence="8">
    <location>
        <begin position="91"/>
        <end position="111"/>
    </location>
</feature>
<reference evidence="9" key="1">
    <citation type="journal article" date="2023" name="Mol. Phylogenet. Evol.">
        <title>Genome-scale phylogeny and comparative genomics of the fungal order Sordariales.</title>
        <authorList>
            <person name="Hensen N."/>
            <person name="Bonometti L."/>
            <person name="Westerberg I."/>
            <person name="Brannstrom I.O."/>
            <person name="Guillou S."/>
            <person name="Cros-Aarteil S."/>
            <person name="Calhoun S."/>
            <person name="Haridas S."/>
            <person name="Kuo A."/>
            <person name="Mondo S."/>
            <person name="Pangilinan J."/>
            <person name="Riley R."/>
            <person name="LaButti K."/>
            <person name="Andreopoulos B."/>
            <person name="Lipzen A."/>
            <person name="Chen C."/>
            <person name="Yan M."/>
            <person name="Daum C."/>
            <person name="Ng V."/>
            <person name="Clum A."/>
            <person name="Steindorff A."/>
            <person name="Ohm R.A."/>
            <person name="Martin F."/>
            <person name="Silar P."/>
            <person name="Natvig D.O."/>
            <person name="Lalanne C."/>
            <person name="Gautier V."/>
            <person name="Ament-Velasquez S.L."/>
            <person name="Kruys A."/>
            <person name="Hutchinson M.I."/>
            <person name="Powell A.J."/>
            <person name="Barry K."/>
            <person name="Miller A.N."/>
            <person name="Grigoriev I.V."/>
            <person name="Debuchy R."/>
            <person name="Gladieux P."/>
            <person name="Hiltunen Thoren M."/>
            <person name="Johannesson H."/>
        </authorList>
    </citation>
    <scope>NUCLEOTIDE SEQUENCE</scope>
    <source>
        <strain evidence="9">CBS 955.72</strain>
    </source>
</reference>
<reference evidence="9" key="2">
    <citation type="submission" date="2023-06" db="EMBL/GenBank/DDBJ databases">
        <authorList>
            <consortium name="Lawrence Berkeley National Laboratory"/>
            <person name="Haridas S."/>
            <person name="Hensen N."/>
            <person name="Bonometti L."/>
            <person name="Westerberg I."/>
            <person name="Brannstrom I.O."/>
            <person name="Guillou S."/>
            <person name="Cros-Aarteil S."/>
            <person name="Calhoun S."/>
            <person name="Kuo A."/>
            <person name="Mondo S."/>
            <person name="Pangilinan J."/>
            <person name="Riley R."/>
            <person name="Labutti K."/>
            <person name="Andreopoulos B."/>
            <person name="Lipzen A."/>
            <person name="Chen C."/>
            <person name="Yanf M."/>
            <person name="Daum C."/>
            <person name="Ng V."/>
            <person name="Clum A."/>
            <person name="Steindorff A."/>
            <person name="Ohm R."/>
            <person name="Martin F."/>
            <person name="Silar P."/>
            <person name="Natvig D."/>
            <person name="Lalanne C."/>
            <person name="Gautier V."/>
            <person name="Ament-Velasquez S.L."/>
            <person name="Kruys A."/>
            <person name="Hutchinson M.I."/>
            <person name="Powell A.J."/>
            <person name="Barry K."/>
            <person name="Miller A.N."/>
            <person name="Grigoriev I.V."/>
            <person name="Debuchy R."/>
            <person name="Gladieux P."/>
            <person name="Thoren M.H."/>
            <person name="Johannesson H."/>
        </authorList>
    </citation>
    <scope>NUCLEOTIDE SEQUENCE</scope>
    <source>
        <strain evidence="9">CBS 955.72</strain>
    </source>
</reference>
<dbReference type="EMBL" id="JAUIQD010000004">
    <property type="protein sequence ID" value="KAK3352255.1"/>
    <property type="molecule type" value="Genomic_DNA"/>
</dbReference>
<dbReference type="GO" id="GO:0005886">
    <property type="term" value="C:plasma membrane"/>
    <property type="evidence" value="ECO:0007669"/>
    <property type="project" value="TreeGrafter"/>
</dbReference>
<evidence type="ECO:0000313" key="9">
    <source>
        <dbReference type="EMBL" id="KAK3352255.1"/>
    </source>
</evidence>
<keyword evidence="3" id="KW-0813">Transport</keyword>
<comment type="subcellular location">
    <subcellularLocation>
        <location evidence="1">Membrane</location>
        <topology evidence="1">Multi-pass membrane protein</topology>
    </subcellularLocation>
</comment>
<feature type="transmembrane region" description="Helical" evidence="8">
    <location>
        <begin position="375"/>
        <end position="396"/>
    </location>
</feature>
<keyword evidence="10" id="KW-1185">Reference proteome</keyword>
<dbReference type="PANTHER" id="PTHR23501">
    <property type="entry name" value="MAJOR FACILITATOR SUPERFAMILY"/>
    <property type="match status" value="1"/>
</dbReference>
<feature type="transmembrane region" description="Helical" evidence="8">
    <location>
        <begin position="117"/>
        <end position="138"/>
    </location>
</feature>
<evidence type="ECO:0000313" key="10">
    <source>
        <dbReference type="Proteomes" id="UP001275084"/>
    </source>
</evidence>
<gene>
    <name evidence="9" type="ORF">B0T25DRAFT_180690</name>
</gene>
<evidence type="ECO:0000256" key="2">
    <source>
        <dbReference type="ARBA" id="ARBA00007520"/>
    </source>
</evidence>
<evidence type="ECO:0000256" key="6">
    <source>
        <dbReference type="ARBA" id="ARBA00023136"/>
    </source>
</evidence>
<evidence type="ECO:0008006" key="11">
    <source>
        <dbReference type="Google" id="ProtNLM"/>
    </source>
</evidence>
<evidence type="ECO:0000256" key="8">
    <source>
        <dbReference type="SAM" id="Phobius"/>
    </source>
</evidence>
<evidence type="ECO:0000256" key="5">
    <source>
        <dbReference type="ARBA" id="ARBA00022989"/>
    </source>
</evidence>
<organism evidence="9 10">
    <name type="scientific">Lasiosphaeria hispida</name>
    <dbReference type="NCBI Taxonomy" id="260671"/>
    <lineage>
        <taxon>Eukaryota</taxon>
        <taxon>Fungi</taxon>
        <taxon>Dikarya</taxon>
        <taxon>Ascomycota</taxon>
        <taxon>Pezizomycotina</taxon>
        <taxon>Sordariomycetes</taxon>
        <taxon>Sordariomycetidae</taxon>
        <taxon>Sordariales</taxon>
        <taxon>Lasiosphaeriaceae</taxon>
        <taxon>Lasiosphaeria</taxon>
    </lineage>
</organism>
<sequence length="510" mass="54398">MSPIVGAGCHLHFIQHLSVLDNTVVADITPAAVNAFGDVLKLPWLSVGYVFTPAPPAILGCQPNPMQSFLLGGVGVVLPFGKPYSLFDAKLLYIFSSLLFNIGSALCGATLSMNALIIGRVLAGVGGNGLYIDVMTLLSVNTWTVRGRAISASSGWSGASELSWGRWSVVLSSSRRLRGGGLSTSTCVLRDYLRRYVYILWIPSFKPRVAGTVLSASALLWLWSWRSTWAGHSIPGAADKSSRCSSSCSSSSSSSASSKPTASSPARLHASSPRSSSATGTPSSSSAAQQFNTTCFIPIYYIPLYFQFTRGDSAITAAVRLLPLIFTLSATILANGHLTARFSYFQPWYIAGSALALIGGVLLSRITPSTPKNHIYASEILLGLGGSLFGAFGLFYGELTPQRRSFGQVLRLTCCSSGKCSRMRFRWLHDTNTVQDGVPEEVSIGILTGWGSMWHGLEGAGILRRSTAILALAERGLGCEGTDQKGDGDDLYLRWLQLISLGALPVVSEN</sequence>
<comment type="caution">
    <text evidence="9">The sequence shown here is derived from an EMBL/GenBank/DDBJ whole genome shotgun (WGS) entry which is preliminary data.</text>
</comment>
<proteinExistence type="inferred from homology"/>
<keyword evidence="4 8" id="KW-0812">Transmembrane</keyword>
<feature type="transmembrane region" description="Helical" evidence="8">
    <location>
        <begin position="317"/>
        <end position="338"/>
    </location>
</feature>
<feature type="transmembrane region" description="Helical" evidence="8">
    <location>
        <begin position="344"/>
        <end position="363"/>
    </location>
</feature>
<accession>A0AAJ0MDA8</accession>
<evidence type="ECO:0000256" key="7">
    <source>
        <dbReference type="SAM" id="MobiDB-lite"/>
    </source>
</evidence>
<evidence type="ECO:0000256" key="4">
    <source>
        <dbReference type="ARBA" id="ARBA00022692"/>
    </source>
</evidence>
<evidence type="ECO:0000256" key="1">
    <source>
        <dbReference type="ARBA" id="ARBA00004141"/>
    </source>
</evidence>